<protein>
    <submittedName>
        <fullName evidence="1">Uncharacterized protein</fullName>
    </submittedName>
</protein>
<accession>A0A3P7L5Y7</accession>
<sequence>MSEESVIPDLPPHVDSRLEYDFIEDPHKRRYVQSLFIDSFYEPSCDHRSDVMIKPIYFWPGQRVDLRCVMCRRAFTFNGLMKHWWFMAATDVEDALENIENLGNSPKWNQHISVLSADYGENRWRDFGAMPSSSYEAGTHPRAQTVLIQRGGKLTLLQPTSENEGLYRCLDIASKNVLHFVYYLISMQPIFIYLMYANFMKVQICICFAESECPLSRGFPDSNWKFRHIPPTFIRDRFRSCKRNLSTCLDWVVSDNNMNEKKSWNLHGHSRDAELAQKYVNLKIQLVWNEWSPCEQGTSVRTREGHCYLRKINPKKNVGQMIKGVFDKYDIFNWVEKLKNHMAKIPEFNTTGIRLYSGLVSKLIHKGVFGEEKVYDDCYNIEDLFDKNPRVTKRWIDAIFAAFGIHKVERMLEISDRLCLFYYNRAASGPDDIPTTTFVGTHLIDTEQCIVV</sequence>
<gene>
    <name evidence="1" type="ORF">TCLT_LOCUS9475</name>
</gene>
<evidence type="ECO:0000313" key="1">
    <source>
        <dbReference type="EMBL" id="VDN07107.1"/>
    </source>
</evidence>
<dbReference type="OrthoDB" id="5856915at2759"/>
<organism evidence="1 2">
    <name type="scientific">Thelazia callipaeda</name>
    <name type="common">Oriental eyeworm</name>
    <name type="synonym">Parasitic nematode</name>
    <dbReference type="NCBI Taxonomy" id="103827"/>
    <lineage>
        <taxon>Eukaryota</taxon>
        <taxon>Metazoa</taxon>
        <taxon>Ecdysozoa</taxon>
        <taxon>Nematoda</taxon>
        <taxon>Chromadorea</taxon>
        <taxon>Rhabditida</taxon>
        <taxon>Spirurina</taxon>
        <taxon>Spiruromorpha</taxon>
        <taxon>Thelazioidea</taxon>
        <taxon>Thelaziidae</taxon>
        <taxon>Thelazia</taxon>
    </lineage>
</organism>
<name>A0A3P7L5Y7_THECL</name>
<dbReference type="AlphaFoldDB" id="A0A3P7L5Y7"/>
<reference evidence="1 2" key="1">
    <citation type="submission" date="2018-11" db="EMBL/GenBank/DDBJ databases">
        <authorList>
            <consortium name="Pathogen Informatics"/>
        </authorList>
    </citation>
    <scope>NUCLEOTIDE SEQUENCE [LARGE SCALE GENOMIC DNA]</scope>
</reference>
<proteinExistence type="predicted"/>
<dbReference type="EMBL" id="UYYF01004805">
    <property type="protein sequence ID" value="VDN07107.1"/>
    <property type="molecule type" value="Genomic_DNA"/>
</dbReference>
<dbReference type="Proteomes" id="UP000276776">
    <property type="component" value="Unassembled WGS sequence"/>
</dbReference>
<keyword evidence="2" id="KW-1185">Reference proteome</keyword>
<evidence type="ECO:0000313" key="2">
    <source>
        <dbReference type="Proteomes" id="UP000276776"/>
    </source>
</evidence>